<dbReference type="InterPro" id="IPR013096">
    <property type="entry name" value="Cupin_2"/>
</dbReference>
<dbReference type="Proteomes" id="UP000669239">
    <property type="component" value="Unassembled WGS sequence"/>
</dbReference>
<dbReference type="EMBL" id="JAAITT010000034">
    <property type="protein sequence ID" value="NSJ51037.1"/>
    <property type="molecule type" value="Genomic_DNA"/>
</dbReference>
<sequence length="124" mass="14016">MGEWANVVSEKNVPMRHTPWGGEIHWLTFPAVTDSPYLTSGILKIYPGQGHEPHIHQDSEEIILILEGTGIHRYILEDGAEKAFEVNPGDVLWMDRGQLHSTGNYSNGILKVFVVYTHRDIEPL</sequence>
<dbReference type="InterPro" id="IPR051610">
    <property type="entry name" value="GPI/OXD"/>
</dbReference>
<comment type="caution">
    <text evidence="3">The sequence shown here is derived from an EMBL/GenBank/DDBJ whole genome shotgun (WGS) entry which is preliminary data.</text>
</comment>
<dbReference type="InterPro" id="IPR011051">
    <property type="entry name" value="RmlC_Cupin_sf"/>
</dbReference>
<feature type="domain" description="Cupin type-2" evidence="2">
    <location>
        <begin position="43"/>
        <end position="116"/>
    </location>
</feature>
<dbReference type="GeneID" id="97209112"/>
<keyword evidence="1" id="KW-0479">Metal-binding</keyword>
<dbReference type="SUPFAM" id="SSF51182">
    <property type="entry name" value="RmlC-like cupins"/>
    <property type="match status" value="1"/>
</dbReference>
<gene>
    <name evidence="3" type="ORF">G5B36_20325</name>
</gene>
<accession>A0ABX2HNY0</accession>
<evidence type="ECO:0000256" key="1">
    <source>
        <dbReference type="ARBA" id="ARBA00022723"/>
    </source>
</evidence>
<proteinExistence type="predicted"/>
<evidence type="ECO:0000259" key="2">
    <source>
        <dbReference type="Pfam" id="PF07883"/>
    </source>
</evidence>
<evidence type="ECO:0000313" key="3">
    <source>
        <dbReference type="EMBL" id="NSJ51037.1"/>
    </source>
</evidence>
<reference evidence="3 4" key="1">
    <citation type="journal article" date="2020" name="Cell Host Microbe">
        <title>Functional and Genomic Variation between Human-Derived Isolates of Lachnospiraceae Reveals Inter- and Intra-Species Diversity.</title>
        <authorList>
            <person name="Sorbara M.T."/>
            <person name="Littmann E.R."/>
            <person name="Fontana E."/>
            <person name="Moody T.U."/>
            <person name="Kohout C.E."/>
            <person name="Gjonbalaj M."/>
            <person name="Eaton V."/>
            <person name="Seok R."/>
            <person name="Leiner I.M."/>
            <person name="Pamer E.G."/>
        </authorList>
    </citation>
    <scope>NUCLEOTIDE SEQUENCE [LARGE SCALE GENOMIC DNA]</scope>
    <source>
        <strain evidence="3 4">MSK.1.17</strain>
    </source>
</reference>
<evidence type="ECO:0000313" key="4">
    <source>
        <dbReference type="Proteomes" id="UP000669239"/>
    </source>
</evidence>
<dbReference type="InterPro" id="IPR014710">
    <property type="entry name" value="RmlC-like_jellyroll"/>
</dbReference>
<organism evidence="3 4">
    <name type="scientific">Enterocloster aldenensis</name>
    <dbReference type="NCBI Taxonomy" id="358742"/>
    <lineage>
        <taxon>Bacteria</taxon>
        <taxon>Bacillati</taxon>
        <taxon>Bacillota</taxon>
        <taxon>Clostridia</taxon>
        <taxon>Lachnospirales</taxon>
        <taxon>Lachnospiraceae</taxon>
        <taxon>Enterocloster</taxon>
    </lineage>
</organism>
<keyword evidence="4" id="KW-1185">Reference proteome</keyword>
<dbReference type="Gene3D" id="2.60.120.10">
    <property type="entry name" value="Jelly Rolls"/>
    <property type="match status" value="1"/>
</dbReference>
<protein>
    <submittedName>
        <fullName evidence="3">Cupin domain-containing protein</fullName>
    </submittedName>
</protein>
<dbReference type="Pfam" id="PF07883">
    <property type="entry name" value="Cupin_2"/>
    <property type="match status" value="1"/>
</dbReference>
<dbReference type="PANTHER" id="PTHR35848">
    <property type="entry name" value="OXALATE-BINDING PROTEIN"/>
    <property type="match status" value="1"/>
</dbReference>
<dbReference type="PANTHER" id="PTHR35848:SF6">
    <property type="entry name" value="CUPIN TYPE-2 DOMAIN-CONTAINING PROTEIN"/>
    <property type="match status" value="1"/>
</dbReference>
<dbReference type="RefSeq" id="WP_117559565.1">
    <property type="nucleotide sequence ID" value="NZ_BAABZL010000001.1"/>
</dbReference>
<name>A0ABX2HNY0_9FIRM</name>